<keyword evidence="6 7" id="KW-0472">Membrane</keyword>
<feature type="transmembrane region" description="Helical" evidence="7">
    <location>
        <begin position="146"/>
        <end position="169"/>
    </location>
</feature>
<evidence type="ECO:0000313" key="8">
    <source>
        <dbReference type="EMBL" id="QGU27835.1"/>
    </source>
</evidence>
<dbReference type="InterPro" id="IPR050833">
    <property type="entry name" value="Poly_Biosynth_Transport"/>
</dbReference>
<dbReference type="PANTHER" id="PTHR30250">
    <property type="entry name" value="PST FAMILY PREDICTED COLANIC ACID TRANSPORTER"/>
    <property type="match status" value="1"/>
</dbReference>
<feature type="transmembrane region" description="Helical" evidence="7">
    <location>
        <begin position="233"/>
        <end position="252"/>
    </location>
</feature>
<dbReference type="KEGG" id="moj:D7D94_09310"/>
<name>A0A6I6DSA9_9MICO</name>
<proteinExistence type="inferred from homology"/>
<feature type="transmembrane region" description="Helical" evidence="7">
    <location>
        <begin position="205"/>
        <end position="227"/>
    </location>
</feature>
<evidence type="ECO:0000256" key="4">
    <source>
        <dbReference type="ARBA" id="ARBA00022692"/>
    </source>
</evidence>
<feature type="transmembrane region" description="Helical" evidence="7">
    <location>
        <begin position="175"/>
        <end position="193"/>
    </location>
</feature>
<evidence type="ECO:0000256" key="7">
    <source>
        <dbReference type="SAM" id="Phobius"/>
    </source>
</evidence>
<feature type="transmembrane region" description="Helical" evidence="7">
    <location>
        <begin position="440"/>
        <end position="460"/>
    </location>
</feature>
<feature type="transmembrane region" description="Helical" evidence="7">
    <location>
        <begin position="78"/>
        <end position="100"/>
    </location>
</feature>
<dbReference type="RefSeq" id="WP_156242341.1">
    <property type="nucleotide sequence ID" value="NZ_BAAAZL010000004.1"/>
</dbReference>
<gene>
    <name evidence="8" type="ORF">D7D94_09310</name>
</gene>
<comment type="similarity">
    <text evidence="2">Belongs to the polysaccharide synthase family.</text>
</comment>
<dbReference type="GO" id="GO:0005886">
    <property type="term" value="C:plasma membrane"/>
    <property type="evidence" value="ECO:0007669"/>
    <property type="project" value="UniProtKB-SubCell"/>
</dbReference>
<feature type="transmembrane region" description="Helical" evidence="7">
    <location>
        <begin position="112"/>
        <end position="134"/>
    </location>
</feature>
<feature type="transmembrane region" description="Helical" evidence="7">
    <location>
        <begin position="352"/>
        <end position="370"/>
    </location>
</feature>
<feature type="transmembrane region" description="Helical" evidence="7">
    <location>
        <begin position="409"/>
        <end position="434"/>
    </location>
</feature>
<feature type="transmembrane region" description="Helical" evidence="7">
    <location>
        <begin position="44"/>
        <end position="66"/>
    </location>
</feature>
<keyword evidence="5 7" id="KW-1133">Transmembrane helix</keyword>
<evidence type="ECO:0000256" key="3">
    <source>
        <dbReference type="ARBA" id="ARBA00022475"/>
    </source>
</evidence>
<feature type="transmembrane region" description="Helical" evidence="7">
    <location>
        <begin position="288"/>
        <end position="312"/>
    </location>
</feature>
<dbReference type="PANTHER" id="PTHR30250:SF10">
    <property type="entry name" value="LIPOPOLYSACCHARIDE BIOSYNTHESIS PROTEIN WZXC"/>
    <property type="match status" value="1"/>
</dbReference>
<organism evidence="8 9">
    <name type="scientific">Microbacterium oryzae</name>
    <dbReference type="NCBI Taxonomy" id="743009"/>
    <lineage>
        <taxon>Bacteria</taxon>
        <taxon>Bacillati</taxon>
        <taxon>Actinomycetota</taxon>
        <taxon>Actinomycetes</taxon>
        <taxon>Micrococcales</taxon>
        <taxon>Microbacteriaceae</taxon>
        <taxon>Microbacterium</taxon>
    </lineage>
</organism>
<sequence>MTDVELKSKAVRGAAWGGVSSIVLRMGSLVVGIVLARILTPEQFGVYAVALTVQSILMTVADLGLSADLIRSEEPEKIAPTVATLGMVSGAVTTALAIASSGFVAQVLGSEAAAPAIAVLALTLFLAGVSIVPYAMLLRRFQQRELFWIGVVDFVVSTVVTLLLVFAGFGVMGLAIGRVSAQVVSSALQFVLAKERPRYGLDRERVRPVLAFGLPIATANLLAWGLLNVDNIVLVRIAGATALGYYVLAFNISNWPMSALSQSVRAIALPYFSRTDDASSSLARVTALGWAGALPAGAVLAVVSAPLISVLYGERWLTSAPVLSALGVFGALRVLFDIFNGFLYARGHARPVLWVQIAWLLALVVGMVLATTSFGIVGAAWVHVVVALVVILPMYLIALRRCGVRLGALLRGAVWPTVATVPAFAVAGLAVALIGSALPALLVGGFAAVAVYLAVVWRWGKRELRAMSA</sequence>
<keyword evidence="4 7" id="KW-0812">Transmembrane</keyword>
<evidence type="ECO:0000256" key="1">
    <source>
        <dbReference type="ARBA" id="ARBA00004651"/>
    </source>
</evidence>
<evidence type="ECO:0000256" key="2">
    <source>
        <dbReference type="ARBA" id="ARBA00007430"/>
    </source>
</evidence>
<keyword evidence="9" id="KW-1185">Reference proteome</keyword>
<accession>A0A6I6DSA9</accession>
<dbReference type="Pfam" id="PF13440">
    <property type="entry name" value="Polysacc_synt_3"/>
    <property type="match status" value="1"/>
</dbReference>
<protein>
    <submittedName>
        <fullName evidence="8">Uncharacterized protein</fullName>
    </submittedName>
</protein>
<dbReference type="AlphaFoldDB" id="A0A6I6DSA9"/>
<evidence type="ECO:0000256" key="6">
    <source>
        <dbReference type="ARBA" id="ARBA00023136"/>
    </source>
</evidence>
<evidence type="ECO:0000313" key="9">
    <source>
        <dbReference type="Proteomes" id="UP000422989"/>
    </source>
</evidence>
<feature type="transmembrane region" description="Helical" evidence="7">
    <location>
        <begin position="14"/>
        <end position="38"/>
    </location>
</feature>
<dbReference type="OrthoDB" id="9770347at2"/>
<keyword evidence="3" id="KW-1003">Cell membrane</keyword>
<evidence type="ECO:0000256" key="5">
    <source>
        <dbReference type="ARBA" id="ARBA00022989"/>
    </source>
</evidence>
<feature type="transmembrane region" description="Helical" evidence="7">
    <location>
        <begin position="324"/>
        <end position="345"/>
    </location>
</feature>
<feature type="transmembrane region" description="Helical" evidence="7">
    <location>
        <begin position="376"/>
        <end position="397"/>
    </location>
</feature>
<dbReference type="Proteomes" id="UP000422989">
    <property type="component" value="Chromosome"/>
</dbReference>
<reference evidence="8 9" key="1">
    <citation type="submission" date="2018-09" db="EMBL/GenBank/DDBJ databases">
        <title>Whole genome sequencing of Microbacterium oryzae strain MB-10T.</title>
        <authorList>
            <person name="Das S.K."/>
        </authorList>
    </citation>
    <scope>NUCLEOTIDE SEQUENCE [LARGE SCALE GENOMIC DNA]</scope>
    <source>
        <strain evidence="8 9">MB-10</strain>
    </source>
</reference>
<comment type="subcellular location">
    <subcellularLocation>
        <location evidence="1">Cell membrane</location>
        <topology evidence="1">Multi-pass membrane protein</topology>
    </subcellularLocation>
</comment>
<dbReference type="EMBL" id="CP032550">
    <property type="protein sequence ID" value="QGU27835.1"/>
    <property type="molecule type" value="Genomic_DNA"/>
</dbReference>